<feature type="chain" id="PRO_5031117894" evidence="2">
    <location>
        <begin position="22"/>
        <end position="103"/>
    </location>
</feature>
<evidence type="ECO:0000313" key="4">
    <source>
        <dbReference type="Proteomes" id="UP000528964"/>
    </source>
</evidence>
<proteinExistence type="predicted"/>
<evidence type="ECO:0000256" key="1">
    <source>
        <dbReference type="SAM" id="MobiDB-lite"/>
    </source>
</evidence>
<feature type="region of interest" description="Disordered" evidence="1">
    <location>
        <begin position="47"/>
        <end position="72"/>
    </location>
</feature>
<evidence type="ECO:0000313" key="3">
    <source>
        <dbReference type="EMBL" id="MBB3973943.1"/>
    </source>
</evidence>
<dbReference type="RefSeq" id="WP_183395808.1">
    <property type="nucleotide sequence ID" value="NZ_JACIDR010000004.1"/>
</dbReference>
<comment type="caution">
    <text evidence="3">The sequence shown here is derived from an EMBL/GenBank/DDBJ whole genome shotgun (WGS) entry which is preliminary data.</text>
</comment>
<accession>A0A7W6CZH2</accession>
<reference evidence="3 4" key="1">
    <citation type="submission" date="2020-08" db="EMBL/GenBank/DDBJ databases">
        <title>Genomic Encyclopedia of Type Strains, Phase IV (KMG-IV): sequencing the most valuable type-strain genomes for metagenomic binning, comparative biology and taxonomic classification.</title>
        <authorList>
            <person name="Goeker M."/>
        </authorList>
    </citation>
    <scope>NUCLEOTIDE SEQUENCE [LARGE SCALE GENOMIC DNA]</scope>
    <source>
        <strain evidence="3 4">DSM 25481</strain>
    </source>
</reference>
<keyword evidence="2" id="KW-0732">Signal</keyword>
<dbReference type="AlphaFoldDB" id="A0A7W6CZH2"/>
<evidence type="ECO:0000256" key="2">
    <source>
        <dbReference type="SAM" id="SignalP"/>
    </source>
</evidence>
<keyword evidence="4" id="KW-1185">Reference proteome</keyword>
<dbReference type="Proteomes" id="UP000528964">
    <property type="component" value="Unassembled WGS sequence"/>
</dbReference>
<dbReference type="EMBL" id="JACIDR010000004">
    <property type="protein sequence ID" value="MBB3973943.1"/>
    <property type="molecule type" value="Genomic_DNA"/>
</dbReference>
<name>A0A7W6CZH2_9HYPH</name>
<organism evidence="3 4">
    <name type="scientific">Hansschlegelia beijingensis</name>
    <dbReference type="NCBI Taxonomy" id="1133344"/>
    <lineage>
        <taxon>Bacteria</taxon>
        <taxon>Pseudomonadati</taxon>
        <taxon>Pseudomonadota</taxon>
        <taxon>Alphaproteobacteria</taxon>
        <taxon>Hyphomicrobiales</taxon>
        <taxon>Methylopilaceae</taxon>
        <taxon>Hansschlegelia</taxon>
    </lineage>
</organism>
<feature type="signal peptide" evidence="2">
    <location>
        <begin position="1"/>
        <end position="21"/>
    </location>
</feature>
<gene>
    <name evidence="3" type="ORF">GGR24_002620</name>
</gene>
<feature type="compositionally biased region" description="Basic residues" evidence="1">
    <location>
        <begin position="47"/>
        <end position="63"/>
    </location>
</feature>
<sequence>MLKRLLPIALLAVLPSSGAFASPASASTAAISTPVIAPIQLVDMRRHDHRGPRHSNKHRRGKPHFTPGGRYRSAPHGWRSYRARPRDWRTRGCIVVGPAWFCP</sequence>
<protein>
    <submittedName>
        <fullName evidence="3">Uncharacterized protein</fullName>
    </submittedName>
</protein>